<accession>A0ACC2UJ67</accession>
<organism evidence="1 2">
    <name type="scientific">Entomophthora muscae</name>
    <dbReference type="NCBI Taxonomy" id="34485"/>
    <lineage>
        <taxon>Eukaryota</taxon>
        <taxon>Fungi</taxon>
        <taxon>Fungi incertae sedis</taxon>
        <taxon>Zoopagomycota</taxon>
        <taxon>Entomophthoromycotina</taxon>
        <taxon>Entomophthoromycetes</taxon>
        <taxon>Entomophthorales</taxon>
        <taxon>Entomophthoraceae</taxon>
        <taxon>Entomophthora</taxon>
    </lineage>
</organism>
<evidence type="ECO:0000313" key="2">
    <source>
        <dbReference type="Proteomes" id="UP001165960"/>
    </source>
</evidence>
<gene>
    <name evidence="1" type="ORF">DSO57_1036824</name>
</gene>
<comment type="caution">
    <text evidence="1">The sequence shown here is derived from an EMBL/GenBank/DDBJ whole genome shotgun (WGS) entry which is preliminary data.</text>
</comment>
<proteinExistence type="predicted"/>
<dbReference type="Proteomes" id="UP001165960">
    <property type="component" value="Unassembled WGS sequence"/>
</dbReference>
<keyword evidence="2" id="KW-1185">Reference proteome</keyword>
<evidence type="ECO:0000313" key="1">
    <source>
        <dbReference type="EMBL" id="KAJ9087083.1"/>
    </source>
</evidence>
<sequence>MCSANMLCHVNATKPFILATVTSDKLLLAGCMENPQLQDSNPRTLQAASPHFYRLKSETDLTLEELLRPTSIKLSMLRPCLQKDPVKTVNESADLSNNPEITESTADRETKKLSLECGPPEDDKSCGLKKIKFPCPSPANENPPLQDAIEGFQTLVDDTTWPKVSCKKTWKSQETFN</sequence>
<reference evidence="1" key="1">
    <citation type="submission" date="2022-04" db="EMBL/GenBank/DDBJ databases">
        <title>Genome of the entomopathogenic fungus Entomophthora muscae.</title>
        <authorList>
            <person name="Elya C."/>
            <person name="Lovett B.R."/>
            <person name="Lee E."/>
            <person name="Macias A.M."/>
            <person name="Hajek A.E."/>
            <person name="De Bivort B.L."/>
            <person name="Kasson M.T."/>
            <person name="De Fine Licht H.H."/>
            <person name="Stajich J.E."/>
        </authorList>
    </citation>
    <scope>NUCLEOTIDE SEQUENCE</scope>
    <source>
        <strain evidence="1">Berkeley</strain>
    </source>
</reference>
<protein>
    <submittedName>
        <fullName evidence="1">Uncharacterized protein</fullName>
    </submittedName>
</protein>
<name>A0ACC2UJ67_9FUNG</name>
<dbReference type="EMBL" id="QTSX02000369">
    <property type="protein sequence ID" value="KAJ9087083.1"/>
    <property type="molecule type" value="Genomic_DNA"/>
</dbReference>